<dbReference type="AlphaFoldDB" id="A0A6A6RHD9"/>
<keyword evidence="4" id="KW-1185">Reference proteome</keyword>
<gene>
    <name evidence="3" type="ORF">P280DRAFT_474465</name>
</gene>
<evidence type="ECO:0000259" key="2">
    <source>
        <dbReference type="Pfam" id="PF24813"/>
    </source>
</evidence>
<dbReference type="EMBL" id="MU006816">
    <property type="protein sequence ID" value="KAF2634686.1"/>
    <property type="molecule type" value="Genomic_DNA"/>
</dbReference>
<accession>A0A6A6RHD9</accession>
<evidence type="ECO:0000256" key="1">
    <source>
        <dbReference type="SAM" id="MobiDB-lite"/>
    </source>
</evidence>
<dbReference type="InterPro" id="IPR056126">
    <property type="entry name" value="DUF7709"/>
</dbReference>
<dbReference type="Proteomes" id="UP000799753">
    <property type="component" value="Unassembled WGS sequence"/>
</dbReference>
<feature type="region of interest" description="Disordered" evidence="1">
    <location>
        <begin position="1"/>
        <end position="80"/>
    </location>
</feature>
<protein>
    <recommendedName>
        <fullName evidence="2">DUF7709 domain-containing protein</fullName>
    </recommendedName>
</protein>
<organism evidence="3 4">
    <name type="scientific">Massarina eburnea CBS 473.64</name>
    <dbReference type="NCBI Taxonomy" id="1395130"/>
    <lineage>
        <taxon>Eukaryota</taxon>
        <taxon>Fungi</taxon>
        <taxon>Dikarya</taxon>
        <taxon>Ascomycota</taxon>
        <taxon>Pezizomycotina</taxon>
        <taxon>Dothideomycetes</taxon>
        <taxon>Pleosporomycetidae</taxon>
        <taxon>Pleosporales</taxon>
        <taxon>Massarineae</taxon>
        <taxon>Massarinaceae</taxon>
        <taxon>Massarina</taxon>
    </lineage>
</organism>
<sequence>MHLPGHHHASSDDGNSSRAFPNSMTSSYVPPTVHHQPSTHRSGEKSDRPHQKSKTGTVGALIMNIALPSDENGKKDSKKLQPDTINALIANIKAYDECMRKVGKDGRVDEKRKMVLEDLMSMSLPLLKKTGLFELFSPDDWIRGNSAGRKYVGEMAKKDAYSSL</sequence>
<proteinExistence type="predicted"/>
<evidence type="ECO:0000313" key="4">
    <source>
        <dbReference type="Proteomes" id="UP000799753"/>
    </source>
</evidence>
<feature type="compositionally biased region" description="Basic and acidic residues" evidence="1">
    <location>
        <begin position="41"/>
        <end position="50"/>
    </location>
</feature>
<dbReference type="Pfam" id="PF24813">
    <property type="entry name" value="DUF7709"/>
    <property type="match status" value="1"/>
</dbReference>
<name>A0A6A6RHD9_9PLEO</name>
<feature type="domain" description="DUF7709" evidence="2">
    <location>
        <begin position="75"/>
        <end position="158"/>
    </location>
</feature>
<feature type="compositionally biased region" description="Polar residues" evidence="1">
    <location>
        <begin position="12"/>
        <end position="40"/>
    </location>
</feature>
<evidence type="ECO:0000313" key="3">
    <source>
        <dbReference type="EMBL" id="KAF2634686.1"/>
    </source>
</evidence>
<dbReference type="OrthoDB" id="2359405at2759"/>
<reference evidence="3" key="1">
    <citation type="journal article" date="2020" name="Stud. Mycol.">
        <title>101 Dothideomycetes genomes: a test case for predicting lifestyles and emergence of pathogens.</title>
        <authorList>
            <person name="Haridas S."/>
            <person name="Albert R."/>
            <person name="Binder M."/>
            <person name="Bloem J."/>
            <person name="Labutti K."/>
            <person name="Salamov A."/>
            <person name="Andreopoulos B."/>
            <person name="Baker S."/>
            <person name="Barry K."/>
            <person name="Bills G."/>
            <person name="Bluhm B."/>
            <person name="Cannon C."/>
            <person name="Castanera R."/>
            <person name="Culley D."/>
            <person name="Daum C."/>
            <person name="Ezra D."/>
            <person name="Gonzalez J."/>
            <person name="Henrissat B."/>
            <person name="Kuo A."/>
            <person name="Liang C."/>
            <person name="Lipzen A."/>
            <person name="Lutzoni F."/>
            <person name="Magnuson J."/>
            <person name="Mondo S."/>
            <person name="Nolan M."/>
            <person name="Ohm R."/>
            <person name="Pangilinan J."/>
            <person name="Park H.-J."/>
            <person name="Ramirez L."/>
            <person name="Alfaro M."/>
            <person name="Sun H."/>
            <person name="Tritt A."/>
            <person name="Yoshinaga Y."/>
            <person name="Zwiers L.-H."/>
            <person name="Turgeon B."/>
            <person name="Goodwin S."/>
            <person name="Spatafora J."/>
            <person name="Crous P."/>
            <person name="Grigoriev I."/>
        </authorList>
    </citation>
    <scope>NUCLEOTIDE SEQUENCE</scope>
    <source>
        <strain evidence="3">CBS 473.64</strain>
    </source>
</reference>
<feature type="compositionally biased region" description="Basic and acidic residues" evidence="1">
    <location>
        <begin position="71"/>
        <end position="80"/>
    </location>
</feature>